<dbReference type="InterPro" id="IPR015655">
    <property type="entry name" value="PP2C"/>
</dbReference>
<dbReference type="AlphaFoldDB" id="A0A426Y288"/>
<reference evidence="15 16" key="1">
    <citation type="journal article" date="2014" name="Agronomy (Basel)">
        <title>A Draft Genome Sequence for Ensete ventricosum, the Drought-Tolerant Tree Against Hunger.</title>
        <authorList>
            <person name="Harrison J."/>
            <person name="Moore K.A."/>
            <person name="Paszkiewicz K."/>
            <person name="Jones T."/>
            <person name="Grant M."/>
            <person name="Ambacheew D."/>
            <person name="Muzemil S."/>
            <person name="Studholme D.J."/>
        </authorList>
    </citation>
    <scope>NUCLEOTIDE SEQUENCE [LARGE SCALE GENOMIC DNA]</scope>
</reference>
<dbReference type="InterPro" id="IPR001932">
    <property type="entry name" value="PPM-type_phosphatase-like_dom"/>
</dbReference>
<evidence type="ECO:0000313" key="15">
    <source>
        <dbReference type="EMBL" id="RRT45852.1"/>
    </source>
</evidence>
<comment type="cofactor">
    <cofactor evidence="2">
        <name>Mg(2+)</name>
        <dbReference type="ChEBI" id="CHEBI:18420"/>
    </cofactor>
</comment>
<evidence type="ECO:0000256" key="7">
    <source>
        <dbReference type="ARBA" id="ARBA00022842"/>
    </source>
</evidence>
<evidence type="ECO:0000256" key="9">
    <source>
        <dbReference type="ARBA" id="ARBA00023211"/>
    </source>
</evidence>
<accession>A0A426Y288</accession>
<dbReference type="GO" id="GO:0046872">
    <property type="term" value="F:metal ion binding"/>
    <property type="evidence" value="ECO:0007669"/>
    <property type="project" value="UniProtKB-KW"/>
</dbReference>
<dbReference type="PANTHER" id="PTHR13832">
    <property type="entry name" value="PROTEIN PHOSPHATASE 2C"/>
    <property type="match status" value="1"/>
</dbReference>
<dbReference type="EC" id="3.1.3.16" evidence="4"/>
<dbReference type="Proteomes" id="UP000287651">
    <property type="component" value="Unassembled WGS sequence"/>
</dbReference>
<evidence type="ECO:0000256" key="3">
    <source>
        <dbReference type="ARBA" id="ARBA00006702"/>
    </source>
</evidence>
<dbReference type="SUPFAM" id="SSF81606">
    <property type="entry name" value="PP2C-like"/>
    <property type="match status" value="1"/>
</dbReference>
<feature type="non-terminal residue" evidence="15">
    <location>
        <position position="1"/>
    </location>
</feature>
<dbReference type="SMART" id="SM00332">
    <property type="entry name" value="PP2Cc"/>
    <property type="match status" value="1"/>
</dbReference>
<keyword evidence="8 12" id="KW-0904">Protein phosphatase</keyword>
<dbReference type="GO" id="GO:0005737">
    <property type="term" value="C:cytoplasm"/>
    <property type="evidence" value="ECO:0007669"/>
    <property type="project" value="UniProtKB-ARBA"/>
</dbReference>
<organism evidence="15 16">
    <name type="scientific">Ensete ventricosum</name>
    <name type="common">Abyssinian banana</name>
    <name type="synonym">Musa ensete</name>
    <dbReference type="NCBI Taxonomy" id="4639"/>
    <lineage>
        <taxon>Eukaryota</taxon>
        <taxon>Viridiplantae</taxon>
        <taxon>Streptophyta</taxon>
        <taxon>Embryophyta</taxon>
        <taxon>Tracheophyta</taxon>
        <taxon>Spermatophyta</taxon>
        <taxon>Magnoliopsida</taxon>
        <taxon>Liliopsida</taxon>
        <taxon>Zingiberales</taxon>
        <taxon>Musaceae</taxon>
        <taxon>Ensete</taxon>
    </lineage>
</organism>
<evidence type="ECO:0000256" key="8">
    <source>
        <dbReference type="ARBA" id="ARBA00022912"/>
    </source>
</evidence>
<dbReference type="InterPro" id="IPR000222">
    <property type="entry name" value="PP2C_BS"/>
</dbReference>
<sequence>ADPPKLAFVLVANPNKIPWTVVRRPSRGSRSAALPGWERGPFRHCIRPRSNRFGPSIHPRKPNRRRKPEVNPRSEKKPDLGAVKISSRSDLLPWEFDWCRRSGRDFLVSKMVAGAEVIHKSIPVLDVQCRCIAKEIEEMVDLSAAAVAVAATAPLSPAFRHDARGSETAAAVNDAVSELDLRTSDAISDVSVEPPPFVPSIRSGSFADIGPRNYMEDEHIRIDDLSAHLGSVLTCPTPSAFYGVFDGHGGPDAAAYIKRHALRFLFEDANFPQASEADNDFMVSVENSVREAFLLADLALAEDCTINSSSGTTALMALVFGKLLLVANAGDCRAVLCRKGEAVDMSQDHRPIHAAERERVEQTGGFVEDGYLNGVLSVTRALGDWDMKMPRGSPSPLIAEPEFRQAVLTEDDEFLIIGCDGIWDVMSSQRAVSIVRKGLRRHDDPERCARELVLEALRLNTFDNLTVIVICFSDEYCTSSTPPPRDEQQQSRLRCCKSLSTEALCNLRSWLENGGGN</sequence>
<dbReference type="CDD" id="cd00143">
    <property type="entry name" value="PP2Cc"/>
    <property type="match status" value="1"/>
</dbReference>
<feature type="compositionally biased region" description="Basic residues" evidence="13">
    <location>
        <begin position="58"/>
        <end position="67"/>
    </location>
</feature>
<comment type="catalytic activity">
    <reaction evidence="11">
        <text>O-phospho-L-threonyl-[protein] + H2O = L-threonyl-[protein] + phosphate</text>
        <dbReference type="Rhea" id="RHEA:47004"/>
        <dbReference type="Rhea" id="RHEA-COMP:11060"/>
        <dbReference type="Rhea" id="RHEA-COMP:11605"/>
        <dbReference type="ChEBI" id="CHEBI:15377"/>
        <dbReference type="ChEBI" id="CHEBI:30013"/>
        <dbReference type="ChEBI" id="CHEBI:43474"/>
        <dbReference type="ChEBI" id="CHEBI:61977"/>
        <dbReference type="EC" id="3.1.3.16"/>
    </reaction>
</comment>
<dbReference type="GO" id="GO:0005634">
    <property type="term" value="C:nucleus"/>
    <property type="evidence" value="ECO:0007669"/>
    <property type="project" value="UniProtKB-ARBA"/>
</dbReference>
<comment type="catalytic activity">
    <reaction evidence="10">
        <text>O-phospho-L-seryl-[protein] + H2O = L-seryl-[protein] + phosphate</text>
        <dbReference type="Rhea" id="RHEA:20629"/>
        <dbReference type="Rhea" id="RHEA-COMP:9863"/>
        <dbReference type="Rhea" id="RHEA-COMP:11604"/>
        <dbReference type="ChEBI" id="CHEBI:15377"/>
        <dbReference type="ChEBI" id="CHEBI:29999"/>
        <dbReference type="ChEBI" id="CHEBI:43474"/>
        <dbReference type="ChEBI" id="CHEBI:83421"/>
        <dbReference type="EC" id="3.1.3.16"/>
    </reaction>
</comment>
<feature type="domain" description="PPM-type phosphatase" evidence="14">
    <location>
        <begin position="202"/>
        <end position="472"/>
    </location>
</feature>
<keyword evidence="5" id="KW-0479">Metal-binding</keyword>
<dbReference type="Pfam" id="PF00481">
    <property type="entry name" value="PP2C"/>
    <property type="match status" value="1"/>
</dbReference>
<dbReference type="SMART" id="SM00331">
    <property type="entry name" value="PP2C_SIG"/>
    <property type="match status" value="1"/>
</dbReference>
<evidence type="ECO:0000256" key="4">
    <source>
        <dbReference type="ARBA" id="ARBA00013081"/>
    </source>
</evidence>
<evidence type="ECO:0000256" key="1">
    <source>
        <dbReference type="ARBA" id="ARBA00001936"/>
    </source>
</evidence>
<evidence type="ECO:0000256" key="10">
    <source>
        <dbReference type="ARBA" id="ARBA00047761"/>
    </source>
</evidence>
<keyword evidence="6 12" id="KW-0378">Hydrolase</keyword>
<comment type="caution">
    <text evidence="15">The sequence shown here is derived from an EMBL/GenBank/DDBJ whole genome shotgun (WGS) entry which is preliminary data.</text>
</comment>
<feature type="compositionally biased region" description="Basic and acidic residues" evidence="13">
    <location>
        <begin position="68"/>
        <end position="79"/>
    </location>
</feature>
<feature type="region of interest" description="Disordered" evidence="13">
    <location>
        <begin position="48"/>
        <end position="82"/>
    </location>
</feature>
<comment type="cofactor">
    <cofactor evidence="1">
        <name>Mn(2+)</name>
        <dbReference type="ChEBI" id="CHEBI:29035"/>
    </cofactor>
</comment>
<dbReference type="PANTHER" id="PTHR13832:SF165">
    <property type="entry name" value="PROTEIN PHOSPHATASE 2C 49-RELATED"/>
    <property type="match status" value="1"/>
</dbReference>
<gene>
    <name evidence="15" type="ORF">B296_00026569</name>
</gene>
<keyword evidence="7" id="KW-0460">Magnesium</keyword>
<keyword evidence="9" id="KW-0464">Manganese</keyword>
<dbReference type="FunFam" id="3.60.40.10:FF:000004">
    <property type="entry name" value="Probable protein phosphatase 2C 22"/>
    <property type="match status" value="1"/>
</dbReference>
<dbReference type="EMBL" id="AMZH03015561">
    <property type="protein sequence ID" value="RRT45852.1"/>
    <property type="molecule type" value="Genomic_DNA"/>
</dbReference>
<dbReference type="PROSITE" id="PS51746">
    <property type="entry name" value="PPM_2"/>
    <property type="match status" value="1"/>
</dbReference>
<evidence type="ECO:0000259" key="14">
    <source>
        <dbReference type="PROSITE" id="PS51746"/>
    </source>
</evidence>
<evidence type="ECO:0000256" key="5">
    <source>
        <dbReference type="ARBA" id="ARBA00022723"/>
    </source>
</evidence>
<name>A0A426Y288_ENSVE</name>
<dbReference type="PROSITE" id="PS01032">
    <property type="entry name" value="PPM_1"/>
    <property type="match status" value="1"/>
</dbReference>
<evidence type="ECO:0000256" key="12">
    <source>
        <dbReference type="RuleBase" id="RU003465"/>
    </source>
</evidence>
<dbReference type="GO" id="GO:0004722">
    <property type="term" value="F:protein serine/threonine phosphatase activity"/>
    <property type="evidence" value="ECO:0007669"/>
    <property type="project" value="UniProtKB-EC"/>
</dbReference>
<evidence type="ECO:0000256" key="6">
    <source>
        <dbReference type="ARBA" id="ARBA00022801"/>
    </source>
</evidence>
<evidence type="ECO:0000256" key="13">
    <source>
        <dbReference type="SAM" id="MobiDB-lite"/>
    </source>
</evidence>
<proteinExistence type="inferred from homology"/>
<comment type="similarity">
    <text evidence="3 12">Belongs to the PP2C family.</text>
</comment>
<evidence type="ECO:0000256" key="2">
    <source>
        <dbReference type="ARBA" id="ARBA00001946"/>
    </source>
</evidence>
<dbReference type="Gene3D" id="3.60.40.10">
    <property type="entry name" value="PPM-type phosphatase domain"/>
    <property type="match status" value="1"/>
</dbReference>
<evidence type="ECO:0000256" key="11">
    <source>
        <dbReference type="ARBA" id="ARBA00048336"/>
    </source>
</evidence>
<dbReference type="InterPro" id="IPR036457">
    <property type="entry name" value="PPM-type-like_dom_sf"/>
</dbReference>
<evidence type="ECO:0000313" key="16">
    <source>
        <dbReference type="Proteomes" id="UP000287651"/>
    </source>
</evidence>
<protein>
    <recommendedName>
        <fullName evidence="4">protein-serine/threonine phosphatase</fullName>
        <ecNumber evidence="4">3.1.3.16</ecNumber>
    </recommendedName>
</protein>